<evidence type="ECO:0000256" key="1">
    <source>
        <dbReference type="SAM" id="Phobius"/>
    </source>
</evidence>
<dbReference type="PROSITE" id="PS51257">
    <property type="entry name" value="PROKAR_LIPOPROTEIN"/>
    <property type="match status" value="1"/>
</dbReference>
<gene>
    <name evidence="3" type="ORF">DFR64_3079</name>
</gene>
<organism evidence="3 4">
    <name type="scientific">Pelolinea submarina</name>
    <dbReference type="NCBI Taxonomy" id="913107"/>
    <lineage>
        <taxon>Bacteria</taxon>
        <taxon>Bacillati</taxon>
        <taxon>Chloroflexota</taxon>
        <taxon>Anaerolineae</taxon>
        <taxon>Anaerolineales</taxon>
        <taxon>Anaerolineaceae</taxon>
        <taxon>Pelolinea</taxon>
    </lineage>
</organism>
<dbReference type="GO" id="GO:0005886">
    <property type="term" value="C:plasma membrane"/>
    <property type="evidence" value="ECO:0007669"/>
    <property type="project" value="TreeGrafter"/>
</dbReference>
<dbReference type="OrthoDB" id="9782395at2"/>
<feature type="transmembrane region" description="Helical" evidence="1">
    <location>
        <begin position="12"/>
        <end position="31"/>
    </location>
</feature>
<keyword evidence="1" id="KW-0812">Transmembrane</keyword>
<keyword evidence="4" id="KW-1185">Reference proteome</keyword>
<dbReference type="AlphaFoldDB" id="A0A347ZPM6"/>
<dbReference type="Proteomes" id="UP000256388">
    <property type="component" value="Unassembled WGS sequence"/>
</dbReference>
<comment type="caution">
    <text evidence="3">The sequence shown here is derived from an EMBL/GenBank/DDBJ whole genome shotgun (WGS) entry which is preliminary data.</text>
</comment>
<reference evidence="3 4" key="1">
    <citation type="submission" date="2018-08" db="EMBL/GenBank/DDBJ databases">
        <title>Genomic Encyclopedia of Type Strains, Phase IV (KMG-IV): sequencing the most valuable type-strain genomes for metagenomic binning, comparative biology and taxonomic classification.</title>
        <authorList>
            <person name="Goeker M."/>
        </authorList>
    </citation>
    <scope>NUCLEOTIDE SEQUENCE [LARGE SCALE GENOMIC DNA]</scope>
    <source>
        <strain evidence="3 4">DSM 23923</strain>
    </source>
</reference>
<dbReference type="CDD" id="cd06259">
    <property type="entry name" value="YdcF-like"/>
    <property type="match status" value="1"/>
</dbReference>
<dbReference type="PANTHER" id="PTHR30336:SF4">
    <property type="entry name" value="ENVELOPE BIOGENESIS FACTOR ELYC"/>
    <property type="match status" value="1"/>
</dbReference>
<protein>
    <submittedName>
        <fullName evidence="3">Uncharacterized SAM-binding protein YcdF (DUF218 family)</fullName>
    </submittedName>
</protein>
<dbReference type="EMBL" id="QUMS01000006">
    <property type="protein sequence ID" value="REG04728.1"/>
    <property type="molecule type" value="Genomic_DNA"/>
</dbReference>
<dbReference type="InterPro" id="IPR051599">
    <property type="entry name" value="Cell_Envelope_Assoc"/>
</dbReference>
<proteinExistence type="predicted"/>
<dbReference type="Gene3D" id="3.40.50.620">
    <property type="entry name" value="HUPs"/>
    <property type="match status" value="1"/>
</dbReference>
<keyword evidence="1" id="KW-0472">Membrane</keyword>
<feature type="domain" description="DUF218" evidence="2">
    <location>
        <begin position="78"/>
        <end position="254"/>
    </location>
</feature>
<dbReference type="PANTHER" id="PTHR30336">
    <property type="entry name" value="INNER MEMBRANE PROTEIN, PROBABLE PERMEASE"/>
    <property type="match status" value="1"/>
</dbReference>
<evidence type="ECO:0000259" key="2">
    <source>
        <dbReference type="Pfam" id="PF02698"/>
    </source>
</evidence>
<name>A0A347ZPM6_9CHLR</name>
<keyword evidence="1" id="KW-1133">Transmembrane helix</keyword>
<dbReference type="Pfam" id="PF02698">
    <property type="entry name" value="DUF218"/>
    <property type="match status" value="1"/>
</dbReference>
<dbReference type="InterPro" id="IPR014729">
    <property type="entry name" value="Rossmann-like_a/b/a_fold"/>
</dbReference>
<dbReference type="RefSeq" id="WP_116226322.1">
    <property type="nucleotide sequence ID" value="NZ_AP018437.1"/>
</dbReference>
<accession>A0A347ZPM6</accession>
<evidence type="ECO:0000313" key="4">
    <source>
        <dbReference type="Proteomes" id="UP000256388"/>
    </source>
</evidence>
<dbReference type="InterPro" id="IPR003848">
    <property type="entry name" value="DUF218"/>
</dbReference>
<sequence>MFIFLSKFLPLLVYPLGLACLLLFLSLLVSYKRKTSNILIAIALIVLWLSSTTGFSNLLARSLELKYLPPTEIPTGEVLVVLGGGTEPASPPRTTVEINGAGDRVLYAAELYKEGKAPFILLSGGDIEWLSSGSTTPAEDMAALLMQMGVPESALWLETESKNTYENALYAREFLDEQDINQILLVTSAMHMPRAVALFEKQGFEVTPLPVDFSVTDSISASSGEGNFISKLIDIMPSASNLALTTNAMKEYLGYFMYKLQGWL</sequence>
<dbReference type="GO" id="GO:0043164">
    <property type="term" value="P:Gram-negative-bacterium-type cell wall biogenesis"/>
    <property type="evidence" value="ECO:0007669"/>
    <property type="project" value="TreeGrafter"/>
</dbReference>
<dbReference type="GO" id="GO:0000270">
    <property type="term" value="P:peptidoglycan metabolic process"/>
    <property type="evidence" value="ECO:0007669"/>
    <property type="project" value="TreeGrafter"/>
</dbReference>
<feature type="transmembrane region" description="Helical" evidence="1">
    <location>
        <begin position="38"/>
        <end position="60"/>
    </location>
</feature>
<evidence type="ECO:0000313" key="3">
    <source>
        <dbReference type="EMBL" id="REG04728.1"/>
    </source>
</evidence>